<dbReference type="PANTHER" id="PTHR31594:SF14">
    <property type="entry name" value="FIBRONECTIN TYPE-III DOMAIN-CONTAINING PROTEIN"/>
    <property type="match status" value="1"/>
</dbReference>
<dbReference type="Proteomes" id="UP001460270">
    <property type="component" value="Unassembled WGS sequence"/>
</dbReference>
<evidence type="ECO:0000313" key="2">
    <source>
        <dbReference type="Proteomes" id="UP001460270"/>
    </source>
</evidence>
<accession>A0AAW0Q2E6</accession>
<organism evidence="1 2">
    <name type="scientific">Mugilogobius chulae</name>
    <name type="common">yellowstripe goby</name>
    <dbReference type="NCBI Taxonomy" id="88201"/>
    <lineage>
        <taxon>Eukaryota</taxon>
        <taxon>Metazoa</taxon>
        <taxon>Chordata</taxon>
        <taxon>Craniata</taxon>
        <taxon>Vertebrata</taxon>
        <taxon>Euteleostomi</taxon>
        <taxon>Actinopterygii</taxon>
        <taxon>Neopterygii</taxon>
        <taxon>Teleostei</taxon>
        <taxon>Neoteleostei</taxon>
        <taxon>Acanthomorphata</taxon>
        <taxon>Gobiaria</taxon>
        <taxon>Gobiiformes</taxon>
        <taxon>Gobioidei</taxon>
        <taxon>Gobiidae</taxon>
        <taxon>Gobionellinae</taxon>
        <taxon>Mugilogobius</taxon>
    </lineage>
</organism>
<dbReference type="InterPro" id="IPR052090">
    <property type="entry name" value="Cytolytic_pore-forming_toxin"/>
</dbReference>
<evidence type="ECO:0000313" key="1">
    <source>
        <dbReference type="EMBL" id="KAK7938294.1"/>
    </source>
</evidence>
<dbReference type="AlphaFoldDB" id="A0AAW0Q2E6"/>
<protein>
    <submittedName>
        <fullName evidence="1">Uncharacterized protein</fullName>
    </submittedName>
</protein>
<dbReference type="PANTHER" id="PTHR31594">
    <property type="entry name" value="AIG1-TYPE G DOMAIN-CONTAINING PROTEIN"/>
    <property type="match status" value="1"/>
</dbReference>
<comment type="caution">
    <text evidence="1">The sequence shown here is derived from an EMBL/GenBank/DDBJ whole genome shotgun (WGS) entry which is preliminary data.</text>
</comment>
<gene>
    <name evidence="1" type="ORF">WMY93_001620</name>
</gene>
<sequence length="208" mass="22997">MKHLGRGNVKHPDVFDKGLATHVVSGILYGAQAFFVFDREVSKTENQQDVEGNVQAIIKKIPSFSIEGKGELKMNDEDKASVDKFSYAVEVYQSLPKLLKESDVPVKVWLLPLTTLDSAAARLVREISVHLVKEAQSVLEDFNDLELRCNDALKTKTVGLSKLLARKLPAIRGGGEEEAGLADVLRREPLLRSTAQTSATGWNLKKEK</sequence>
<dbReference type="EMBL" id="JBBPFD010000002">
    <property type="protein sequence ID" value="KAK7938294.1"/>
    <property type="molecule type" value="Genomic_DNA"/>
</dbReference>
<name>A0AAW0Q2E6_9GOBI</name>
<proteinExistence type="predicted"/>
<reference evidence="2" key="1">
    <citation type="submission" date="2024-04" db="EMBL/GenBank/DDBJ databases">
        <title>Salinicola lusitanus LLJ914,a marine bacterium isolated from the Okinawa Trough.</title>
        <authorList>
            <person name="Li J."/>
        </authorList>
    </citation>
    <scope>NUCLEOTIDE SEQUENCE [LARGE SCALE GENOMIC DNA]</scope>
</reference>
<keyword evidence="2" id="KW-1185">Reference proteome</keyword>